<dbReference type="Pfam" id="PF18932">
    <property type="entry name" value="DUF5681"/>
    <property type="match status" value="1"/>
</dbReference>
<protein>
    <recommendedName>
        <fullName evidence="2">DUF5681 domain-containing protein</fullName>
    </recommendedName>
</protein>
<name>A0AAU7D6F1_9BACT</name>
<feature type="region of interest" description="Disordered" evidence="1">
    <location>
        <begin position="1"/>
        <end position="36"/>
    </location>
</feature>
<gene>
    <name evidence="3" type="ORF">P8936_16460</name>
</gene>
<organism evidence="3">
    <name type="scientific">Edaphobacter paludis</name>
    <dbReference type="NCBI Taxonomy" id="3035702"/>
    <lineage>
        <taxon>Bacteria</taxon>
        <taxon>Pseudomonadati</taxon>
        <taxon>Acidobacteriota</taxon>
        <taxon>Terriglobia</taxon>
        <taxon>Terriglobales</taxon>
        <taxon>Acidobacteriaceae</taxon>
        <taxon>Edaphobacter</taxon>
    </lineage>
</organism>
<dbReference type="AlphaFoldDB" id="A0AAU7D6F1"/>
<evidence type="ECO:0000313" key="3">
    <source>
        <dbReference type="EMBL" id="XBH13259.1"/>
    </source>
</evidence>
<sequence length="111" mass="12263">MATKPTENTKKNKGKPENLRPWKPGESGNPGGRPKKKLITEMYEEILNDPEHIAAIKAATVKALRNGNMAMVLQLREMADRTEGKVTQPIEADITVNLADAMAEARKRAAR</sequence>
<feature type="compositionally biased region" description="Basic and acidic residues" evidence="1">
    <location>
        <begin position="7"/>
        <end position="20"/>
    </location>
</feature>
<accession>A0AAU7D6F1</accession>
<dbReference type="RefSeq" id="WP_348269741.1">
    <property type="nucleotide sequence ID" value="NZ_CP121195.1"/>
</dbReference>
<reference evidence="3" key="1">
    <citation type="submission" date="2023-03" db="EMBL/GenBank/DDBJ databases">
        <title>Edaphobacter sp.</title>
        <authorList>
            <person name="Huber K.J."/>
            <person name="Papendorf J."/>
            <person name="Pilke C."/>
            <person name="Bunk B."/>
            <person name="Sproeer C."/>
            <person name="Pester M."/>
        </authorList>
    </citation>
    <scope>NUCLEOTIDE SEQUENCE</scope>
    <source>
        <strain evidence="3">DSM 109920</strain>
    </source>
</reference>
<evidence type="ECO:0000259" key="2">
    <source>
        <dbReference type="Pfam" id="PF18932"/>
    </source>
</evidence>
<dbReference type="InterPro" id="IPR043736">
    <property type="entry name" value="DUF5681"/>
</dbReference>
<proteinExistence type="predicted"/>
<evidence type="ECO:0000256" key="1">
    <source>
        <dbReference type="SAM" id="MobiDB-lite"/>
    </source>
</evidence>
<dbReference type="EMBL" id="CP121195">
    <property type="protein sequence ID" value="XBH13259.1"/>
    <property type="molecule type" value="Genomic_DNA"/>
</dbReference>
<feature type="domain" description="DUF5681" evidence="2">
    <location>
        <begin position="21"/>
        <end position="68"/>
    </location>
</feature>